<name>A0A9Q1CPD9_HOLLE</name>
<reference evidence="9" key="1">
    <citation type="submission" date="2021-10" db="EMBL/GenBank/DDBJ databases">
        <title>Tropical sea cucumber genome reveals ecological adaptation and Cuvierian tubules defense mechanism.</title>
        <authorList>
            <person name="Chen T."/>
        </authorList>
    </citation>
    <scope>NUCLEOTIDE SEQUENCE</scope>
    <source>
        <strain evidence="9">Nanhai2018</strain>
        <tissue evidence="9">Muscle</tissue>
    </source>
</reference>
<comment type="similarity">
    <text evidence="3">Belongs to the HARBI1 family.</text>
</comment>
<dbReference type="EMBL" id="JAIZAY010000001">
    <property type="protein sequence ID" value="KAJ8048621.1"/>
    <property type="molecule type" value="Genomic_DNA"/>
</dbReference>
<proteinExistence type="inferred from homology"/>
<evidence type="ECO:0000256" key="1">
    <source>
        <dbReference type="ARBA" id="ARBA00001968"/>
    </source>
</evidence>
<keyword evidence="6" id="KW-0378">Hydrolase</keyword>
<dbReference type="InterPro" id="IPR027806">
    <property type="entry name" value="HARBI1_dom"/>
</dbReference>
<dbReference type="OrthoDB" id="7903616at2759"/>
<dbReference type="PANTHER" id="PTHR22930">
    <property type="match status" value="1"/>
</dbReference>
<evidence type="ECO:0000256" key="5">
    <source>
        <dbReference type="ARBA" id="ARBA00022723"/>
    </source>
</evidence>
<comment type="caution">
    <text evidence="9">The sequence shown here is derived from an EMBL/GenBank/DDBJ whole genome shotgun (WGS) entry which is preliminary data.</text>
</comment>
<gene>
    <name evidence="9" type="ORF">HOLleu_01007</name>
</gene>
<evidence type="ECO:0000256" key="6">
    <source>
        <dbReference type="ARBA" id="ARBA00022801"/>
    </source>
</evidence>
<evidence type="ECO:0000313" key="10">
    <source>
        <dbReference type="Proteomes" id="UP001152320"/>
    </source>
</evidence>
<dbReference type="GO" id="GO:0005634">
    <property type="term" value="C:nucleus"/>
    <property type="evidence" value="ECO:0007669"/>
    <property type="project" value="UniProtKB-SubCell"/>
</dbReference>
<keyword evidence="7" id="KW-0539">Nucleus</keyword>
<dbReference type="InterPro" id="IPR045249">
    <property type="entry name" value="HARBI1-like"/>
</dbReference>
<dbReference type="AlphaFoldDB" id="A0A9Q1CPD9"/>
<comment type="subcellular location">
    <subcellularLocation>
        <location evidence="2">Nucleus</location>
    </subcellularLocation>
</comment>
<evidence type="ECO:0000256" key="7">
    <source>
        <dbReference type="ARBA" id="ARBA00023242"/>
    </source>
</evidence>
<evidence type="ECO:0000256" key="3">
    <source>
        <dbReference type="ARBA" id="ARBA00006958"/>
    </source>
</evidence>
<dbReference type="GO" id="GO:0004518">
    <property type="term" value="F:nuclease activity"/>
    <property type="evidence" value="ECO:0007669"/>
    <property type="project" value="UniProtKB-KW"/>
</dbReference>
<keyword evidence="10" id="KW-1185">Reference proteome</keyword>
<sequence length="117" mass="13243">MATLNVQATCDASERFTSVSANWPGSVHDSRVWRNSDVGTLMSNSGTDALLLGDEGYGVAPWFMTPFKEPLQSPEETSYNKCHKKERLIIERCFGQLKRRFPILQGRVRIQLRKVPS</sequence>
<evidence type="ECO:0000256" key="4">
    <source>
        <dbReference type="ARBA" id="ARBA00022722"/>
    </source>
</evidence>
<dbReference type="Pfam" id="PF13359">
    <property type="entry name" value="DDE_Tnp_4"/>
    <property type="match status" value="1"/>
</dbReference>
<dbReference type="Proteomes" id="UP001152320">
    <property type="component" value="Chromosome 1"/>
</dbReference>
<dbReference type="GO" id="GO:0046872">
    <property type="term" value="F:metal ion binding"/>
    <property type="evidence" value="ECO:0007669"/>
    <property type="project" value="UniProtKB-KW"/>
</dbReference>
<keyword evidence="5" id="KW-0479">Metal-binding</keyword>
<dbReference type="GO" id="GO:0016787">
    <property type="term" value="F:hydrolase activity"/>
    <property type="evidence" value="ECO:0007669"/>
    <property type="project" value="UniProtKB-KW"/>
</dbReference>
<evidence type="ECO:0000256" key="2">
    <source>
        <dbReference type="ARBA" id="ARBA00004123"/>
    </source>
</evidence>
<comment type="cofactor">
    <cofactor evidence="1">
        <name>a divalent metal cation</name>
        <dbReference type="ChEBI" id="CHEBI:60240"/>
    </cofactor>
</comment>
<keyword evidence="4" id="KW-0540">Nuclease</keyword>
<dbReference type="PANTHER" id="PTHR22930:SF250">
    <property type="entry name" value="NUCLEASE HARBI1-LIKE PROTEIN"/>
    <property type="match status" value="1"/>
</dbReference>
<accession>A0A9Q1CPD9</accession>
<organism evidence="9 10">
    <name type="scientific">Holothuria leucospilota</name>
    <name type="common">Black long sea cucumber</name>
    <name type="synonym">Mertensiothuria leucospilota</name>
    <dbReference type="NCBI Taxonomy" id="206669"/>
    <lineage>
        <taxon>Eukaryota</taxon>
        <taxon>Metazoa</taxon>
        <taxon>Echinodermata</taxon>
        <taxon>Eleutherozoa</taxon>
        <taxon>Echinozoa</taxon>
        <taxon>Holothuroidea</taxon>
        <taxon>Aspidochirotacea</taxon>
        <taxon>Aspidochirotida</taxon>
        <taxon>Holothuriidae</taxon>
        <taxon>Holothuria</taxon>
    </lineage>
</organism>
<protein>
    <submittedName>
        <fullName evidence="9">Protein ALP1-like</fullName>
    </submittedName>
</protein>
<evidence type="ECO:0000313" key="9">
    <source>
        <dbReference type="EMBL" id="KAJ8048621.1"/>
    </source>
</evidence>
<evidence type="ECO:0000259" key="8">
    <source>
        <dbReference type="Pfam" id="PF13359"/>
    </source>
</evidence>
<feature type="domain" description="DDE Tnp4" evidence="8">
    <location>
        <begin position="3"/>
        <end position="114"/>
    </location>
</feature>